<sequence length="350" mass="37779">MTVAVLPAEAHQQFGNGLQLPVLMEPGTYAVEPEPWGPPWRRWNEFTEEEAAARGVYAPVFALSDGLPGAIVVAPGDSRGTVLIPESAGGYCCGLAWTDGPNMACERCGLEVAARVDDCSLWQAVWFLPDAVRRVPFDGPAREPDAWTDLLAKGHATPASEPMARWAQQQETLWWRWSPRWEAAAGGALAHLLVASEGRPVIVPDGRVAHVFRNALDTLLPAGPPPKRAVLAGPGLPAPGEDADIVLVPVHPQTGETWAAPAGTTADVVPIPGGVWLSMAFPERGAPVPATGGLPDGVLRDDPSAPQPMFSFRIDRRAFLRTLSRLPAVRAPWLREIYDEVDMFRHTDLF</sequence>
<name>A0ABZ0LP88_9ACTN</name>
<protein>
    <submittedName>
        <fullName evidence="1">Uncharacterized protein</fullName>
    </submittedName>
</protein>
<proteinExistence type="predicted"/>
<organism evidence="1 2">
    <name type="scientific">Streptomyces solicathayae</name>
    <dbReference type="NCBI Taxonomy" id="3081768"/>
    <lineage>
        <taxon>Bacteria</taxon>
        <taxon>Bacillati</taxon>
        <taxon>Actinomycetota</taxon>
        <taxon>Actinomycetes</taxon>
        <taxon>Kitasatosporales</taxon>
        <taxon>Streptomycetaceae</taxon>
        <taxon>Streptomyces</taxon>
    </lineage>
</organism>
<dbReference type="Proteomes" id="UP001301731">
    <property type="component" value="Chromosome"/>
</dbReference>
<accession>A0ABZ0LP88</accession>
<evidence type="ECO:0000313" key="2">
    <source>
        <dbReference type="Proteomes" id="UP001301731"/>
    </source>
</evidence>
<evidence type="ECO:0000313" key="1">
    <source>
        <dbReference type="EMBL" id="WOX21308.1"/>
    </source>
</evidence>
<dbReference type="RefSeq" id="WP_318102186.1">
    <property type="nucleotide sequence ID" value="NZ_CP137573.1"/>
</dbReference>
<keyword evidence="2" id="KW-1185">Reference proteome</keyword>
<reference evidence="1 2" key="1">
    <citation type="submission" date="2023-10" db="EMBL/GenBank/DDBJ databases">
        <title>The genome sequence of Streptomyces sp. HUAS YS2.</title>
        <authorList>
            <person name="Mo P."/>
        </authorList>
    </citation>
    <scope>NUCLEOTIDE SEQUENCE [LARGE SCALE GENOMIC DNA]</scope>
    <source>
        <strain evidence="1 2">HUAS YS2</strain>
    </source>
</reference>
<dbReference type="EMBL" id="CP137573">
    <property type="protein sequence ID" value="WOX21308.1"/>
    <property type="molecule type" value="Genomic_DNA"/>
</dbReference>
<gene>
    <name evidence="1" type="ORF">R2D22_07880</name>
</gene>